<evidence type="ECO:0000313" key="4">
    <source>
        <dbReference type="EMBL" id="TKX24789.1"/>
    </source>
</evidence>
<proteinExistence type="predicted"/>
<protein>
    <submittedName>
        <fullName evidence="4">Tetratricopeptide repeat-containing protein 6</fullName>
    </submittedName>
</protein>
<keyword evidence="1" id="KW-0175">Coiled coil</keyword>
<dbReference type="GO" id="GO:0043531">
    <property type="term" value="F:ADP binding"/>
    <property type="evidence" value="ECO:0007669"/>
    <property type="project" value="InterPro"/>
</dbReference>
<dbReference type="InterPro" id="IPR011990">
    <property type="entry name" value="TPR-like_helical_dom_sf"/>
</dbReference>
<evidence type="ECO:0000256" key="2">
    <source>
        <dbReference type="SAM" id="MobiDB-lite"/>
    </source>
</evidence>
<feature type="region of interest" description="Disordered" evidence="2">
    <location>
        <begin position="908"/>
        <end position="935"/>
    </location>
</feature>
<dbReference type="SMART" id="SM00028">
    <property type="entry name" value="TPR"/>
    <property type="match status" value="4"/>
</dbReference>
<dbReference type="InterPro" id="IPR019734">
    <property type="entry name" value="TPR_rpt"/>
</dbReference>
<comment type="caution">
    <text evidence="4">The sequence shown here is derived from an EMBL/GenBank/DDBJ whole genome shotgun (WGS) entry which is preliminary data.</text>
</comment>
<dbReference type="EMBL" id="PTQR01000038">
    <property type="protein sequence ID" value="TKX24789.1"/>
    <property type="molecule type" value="Genomic_DNA"/>
</dbReference>
<dbReference type="InterPro" id="IPR027417">
    <property type="entry name" value="P-loop_NTPase"/>
</dbReference>
<dbReference type="InterPro" id="IPR000845">
    <property type="entry name" value="Nucleoside_phosphorylase_d"/>
</dbReference>
<feature type="domain" description="Nucleoside phosphorylase" evidence="3">
    <location>
        <begin position="14"/>
        <end position="129"/>
    </location>
</feature>
<evidence type="ECO:0000313" key="5">
    <source>
        <dbReference type="Proteomes" id="UP000308133"/>
    </source>
</evidence>
<feature type="coiled-coil region" evidence="1">
    <location>
        <begin position="879"/>
        <end position="906"/>
    </location>
</feature>
<dbReference type="PANTHER" id="PTHR46082:SF6">
    <property type="entry name" value="AAA+ ATPASE DOMAIN-CONTAINING PROTEIN-RELATED"/>
    <property type="match status" value="1"/>
</dbReference>
<feature type="compositionally biased region" description="Acidic residues" evidence="2">
    <location>
        <begin position="926"/>
        <end position="935"/>
    </location>
</feature>
<gene>
    <name evidence="4" type="ORF">C1H76_2964</name>
</gene>
<dbReference type="InterPro" id="IPR053137">
    <property type="entry name" value="NLR-like"/>
</dbReference>
<dbReference type="SUPFAM" id="SSF53167">
    <property type="entry name" value="Purine and uridine phosphorylases"/>
    <property type="match status" value="1"/>
</dbReference>
<dbReference type="InterPro" id="IPR035994">
    <property type="entry name" value="Nucleoside_phosphorylase_sf"/>
</dbReference>
<sequence length="935" mass="103568">MLTSPPIDSGAFRTAILCALPLEADAVLSVLDHVYPDSHAAPGDDNSYTCGVVGAQPVVLVHMPNIGTVTAASVTAKLNFSYPNIDLIIVAGVCGGIPGRTAEGREVFFGDLVVSTSVIQYDYGRRYPAGFERRTAVEDTLGRPNTRLRGLLNKLRTPLLREAWQNDLVTELTTLQAKAAHMCYPGSAKDVLFEPSYLHKHHNACSICVASTETICPTALDTTCDVLGCDRQAIVRERTHDAGPAPRQLRIHFGPIGSSNAVMKSGHDRDILAKDGGIIALEMEGAGVWANPTSCIIIKAVCDYADSHKNKEWQTFSAAVAASGPKAFLKHWRPEDKITNQVSTRATGRQYLGGNKHWKIPRPANPLFTGRDDTLRSILSILSEQLHDYPCSTPCRIVITGMSGIGKSEICLHIANKMRQDFWGVFWVDVSSKNRAEAAFIALSKQLGRPCSSVEQALLTLDNVAQPWLLILDNADDVQQEYQIYFPTGSNGCTLISSRLVDKSRLAGTDYISLDGLHDESGIDLLFKSANIDPDRRQDNRSDAYAICQMLGQHPLAIIQAEAIRLLEQVVTEQSRARVEMDSELLDAQFHLARAFLENGQAAEALSLHQQVLKMKQMTTGSSSDSVLESQRELGSCHLAMGNTQQAFSLLEEVLQTWTRTKDSSDRTLQGLQIQTIDAYLTHDRVPSALRLFERYVNVLQQEHKDNDRQLLILQHKLGKAYRLDGQYKQGSRVLTHVVSVLAREGGKPHHRLFDAQHELAKCHMARGHIAKAVELLEKVRRGQRKIMDEIDARRVDATFDLAKVYLESKRISDAARMIEDVLFLQDINAIDDSAERRGLVVDISNALAARGQRGRATDMLGRCVTLWQRSTTSDSKKLVDMQQALSNYQQSLERSRDEFTDLLQNAVSLPSHRQGASDTNPAADEKEEEYSDYA</sequence>
<dbReference type="Pfam" id="PF13424">
    <property type="entry name" value="TPR_12"/>
    <property type="match status" value="1"/>
</dbReference>
<dbReference type="SUPFAM" id="SSF48452">
    <property type="entry name" value="TPR-like"/>
    <property type="match status" value="2"/>
</dbReference>
<dbReference type="Gene3D" id="3.40.50.300">
    <property type="entry name" value="P-loop containing nucleotide triphosphate hydrolases"/>
    <property type="match status" value="1"/>
</dbReference>
<dbReference type="GO" id="GO:0009116">
    <property type="term" value="P:nucleoside metabolic process"/>
    <property type="evidence" value="ECO:0007669"/>
    <property type="project" value="InterPro"/>
</dbReference>
<dbReference type="Gene3D" id="1.25.40.10">
    <property type="entry name" value="Tetratricopeptide repeat domain"/>
    <property type="match status" value="2"/>
</dbReference>
<reference evidence="4 5" key="1">
    <citation type="submission" date="2018-02" db="EMBL/GenBank/DDBJ databases">
        <title>Draft genome sequences of Elsinoe sp., causing black scab on jojoba.</title>
        <authorList>
            <person name="Stodart B."/>
            <person name="Jeffress S."/>
            <person name="Ash G."/>
            <person name="Arun Chinnappa K."/>
        </authorList>
    </citation>
    <scope>NUCLEOTIDE SEQUENCE [LARGE SCALE GENOMIC DNA]</scope>
    <source>
        <strain evidence="4 5">Hillstone_2</strain>
    </source>
</reference>
<organism evidence="4 5">
    <name type="scientific">Elsinoe australis</name>
    <dbReference type="NCBI Taxonomy" id="40998"/>
    <lineage>
        <taxon>Eukaryota</taxon>
        <taxon>Fungi</taxon>
        <taxon>Dikarya</taxon>
        <taxon>Ascomycota</taxon>
        <taxon>Pezizomycotina</taxon>
        <taxon>Dothideomycetes</taxon>
        <taxon>Dothideomycetidae</taxon>
        <taxon>Myriangiales</taxon>
        <taxon>Elsinoaceae</taxon>
        <taxon>Elsinoe</taxon>
    </lineage>
</organism>
<dbReference type="GO" id="GO:0003824">
    <property type="term" value="F:catalytic activity"/>
    <property type="evidence" value="ECO:0007669"/>
    <property type="project" value="InterPro"/>
</dbReference>
<dbReference type="AlphaFoldDB" id="A0A4U7B1Y4"/>
<name>A0A4U7B1Y4_9PEZI</name>
<evidence type="ECO:0000259" key="3">
    <source>
        <dbReference type="Pfam" id="PF01048"/>
    </source>
</evidence>
<dbReference type="PANTHER" id="PTHR46082">
    <property type="entry name" value="ATP/GTP-BINDING PROTEIN-RELATED"/>
    <property type="match status" value="1"/>
</dbReference>
<dbReference type="SUPFAM" id="SSF52540">
    <property type="entry name" value="P-loop containing nucleoside triphosphate hydrolases"/>
    <property type="match status" value="1"/>
</dbReference>
<dbReference type="Gene3D" id="3.40.50.1580">
    <property type="entry name" value="Nucleoside phosphorylase domain"/>
    <property type="match status" value="1"/>
</dbReference>
<dbReference type="Proteomes" id="UP000308133">
    <property type="component" value="Unassembled WGS sequence"/>
</dbReference>
<dbReference type="Pfam" id="PF01048">
    <property type="entry name" value="PNP_UDP_1"/>
    <property type="match status" value="1"/>
</dbReference>
<evidence type="ECO:0000256" key="1">
    <source>
        <dbReference type="SAM" id="Coils"/>
    </source>
</evidence>
<accession>A0A4U7B1Y4</accession>